<dbReference type="OrthoDB" id="8182981at2759"/>
<dbReference type="EMBL" id="CAJVCH010026763">
    <property type="protein sequence ID" value="CAG7701121.1"/>
    <property type="molecule type" value="Genomic_DNA"/>
</dbReference>
<evidence type="ECO:0000313" key="2">
    <source>
        <dbReference type="Proteomes" id="UP000708208"/>
    </source>
</evidence>
<sequence>NLTVKVKLRSTINMRFKFQLGDGDWNGLIGEVSKSKADIGFANVFLLDGREKVTKTM</sequence>
<dbReference type="AlphaFoldDB" id="A0A8J2NU66"/>
<reference evidence="1" key="1">
    <citation type="submission" date="2021-06" db="EMBL/GenBank/DDBJ databases">
        <authorList>
            <person name="Hodson N. C."/>
            <person name="Mongue J. A."/>
            <person name="Jaron S. K."/>
        </authorList>
    </citation>
    <scope>NUCLEOTIDE SEQUENCE</scope>
</reference>
<organism evidence="1 2">
    <name type="scientific">Allacma fusca</name>
    <dbReference type="NCBI Taxonomy" id="39272"/>
    <lineage>
        <taxon>Eukaryota</taxon>
        <taxon>Metazoa</taxon>
        <taxon>Ecdysozoa</taxon>
        <taxon>Arthropoda</taxon>
        <taxon>Hexapoda</taxon>
        <taxon>Collembola</taxon>
        <taxon>Symphypleona</taxon>
        <taxon>Sminthuridae</taxon>
        <taxon>Allacma</taxon>
    </lineage>
</organism>
<protein>
    <submittedName>
        <fullName evidence="1">Uncharacterized protein</fullName>
    </submittedName>
</protein>
<accession>A0A8J2NU66</accession>
<feature type="non-terminal residue" evidence="1">
    <location>
        <position position="1"/>
    </location>
</feature>
<proteinExistence type="predicted"/>
<dbReference type="Proteomes" id="UP000708208">
    <property type="component" value="Unassembled WGS sequence"/>
</dbReference>
<comment type="caution">
    <text evidence="1">The sequence shown here is derived from an EMBL/GenBank/DDBJ whole genome shotgun (WGS) entry which is preliminary data.</text>
</comment>
<keyword evidence="2" id="KW-1185">Reference proteome</keyword>
<evidence type="ECO:0000313" key="1">
    <source>
        <dbReference type="EMBL" id="CAG7701121.1"/>
    </source>
</evidence>
<name>A0A8J2NU66_9HEXA</name>
<gene>
    <name evidence="1" type="ORF">AFUS01_LOCUS4310</name>
</gene>